<name>A0A2T9YN76_9FUNG</name>
<dbReference type="Proteomes" id="UP000245699">
    <property type="component" value="Unassembled WGS sequence"/>
</dbReference>
<evidence type="ECO:0000313" key="2">
    <source>
        <dbReference type="EMBL" id="PVU93769.1"/>
    </source>
</evidence>
<proteinExistence type="predicted"/>
<keyword evidence="3" id="KW-1185">Reference proteome</keyword>
<organism evidence="2 3">
    <name type="scientific">Furculomyces boomerangus</name>
    <dbReference type="NCBI Taxonomy" id="61424"/>
    <lineage>
        <taxon>Eukaryota</taxon>
        <taxon>Fungi</taxon>
        <taxon>Fungi incertae sedis</taxon>
        <taxon>Zoopagomycota</taxon>
        <taxon>Kickxellomycotina</taxon>
        <taxon>Harpellomycetes</taxon>
        <taxon>Harpellales</taxon>
        <taxon>Harpellaceae</taxon>
        <taxon>Furculomyces</taxon>
    </lineage>
</organism>
<dbReference type="InterPro" id="IPR055323">
    <property type="entry name" value="C57A10.07/YOR238W"/>
</dbReference>
<protein>
    <recommendedName>
        <fullName evidence="4">DUF218 domain-containing protein</fullName>
    </recommendedName>
</protein>
<feature type="transmembrane region" description="Helical" evidence="1">
    <location>
        <begin position="36"/>
        <end position="55"/>
    </location>
</feature>
<dbReference type="EMBL" id="MBFT01000301">
    <property type="protein sequence ID" value="PVU93769.1"/>
    <property type="molecule type" value="Genomic_DNA"/>
</dbReference>
<reference evidence="2 3" key="1">
    <citation type="journal article" date="2018" name="MBio">
        <title>Comparative Genomics Reveals the Core Gene Toolbox for the Fungus-Insect Symbiosis.</title>
        <authorList>
            <person name="Wang Y."/>
            <person name="Stata M."/>
            <person name="Wang W."/>
            <person name="Stajich J.E."/>
            <person name="White M.M."/>
            <person name="Moncalvo J.M."/>
        </authorList>
    </citation>
    <scope>NUCLEOTIDE SEQUENCE [LARGE SCALE GENOMIC DNA]</scope>
    <source>
        <strain evidence="2 3">AUS-77-4</strain>
    </source>
</reference>
<keyword evidence="1" id="KW-0472">Membrane</keyword>
<dbReference type="PANTHER" id="PTHR28110:SF1">
    <property type="entry name" value="TRANSMEMBRANE PROTEIN"/>
    <property type="match status" value="1"/>
</dbReference>
<gene>
    <name evidence="2" type="ORF">BB559_003171</name>
</gene>
<dbReference type="OrthoDB" id="4347at2759"/>
<evidence type="ECO:0000256" key="1">
    <source>
        <dbReference type="SAM" id="Phobius"/>
    </source>
</evidence>
<sequence>MNKHNPFVRINIPIISNSETWVPKVSSRRKYSYKNLRTIIPFILIMSMILNIYYLTRPKPLTLPQLIKNAYQNNPDAKKSDESTPIKINPVDYSKLTDLIIVPGHGLYKGSNSPLVEKNWDLTPVQKGNVEVYLSHIGKAIEVLQDQHSSLLLFSGGATRPSSISTESYGYWTAAEKLGWLTPEIAGRALTENFSTDSYENLLFSICRFKEITNSYPDRITIVGFNYIGIDPPGDISNSISGEKNNAYSHFEKDLYGCTKFLKKKKDSRNPTNLQHGYIKSCPELAGLLEYCPKDGKQLYEGKLPWTI</sequence>
<keyword evidence="1" id="KW-0812">Transmembrane</keyword>
<dbReference type="PANTHER" id="PTHR28110">
    <property type="entry name" value="TRANSMEMBRANE PROTEIN"/>
    <property type="match status" value="1"/>
</dbReference>
<dbReference type="GO" id="GO:0005737">
    <property type="term" value="C:cytoplasm"/>
    <property type="evidence" value="ECO:0007669"/>
    <property type="project" value="TreeGrafter"/>
</dbReference>
<accession>A0A2T9YN76</accession>
<evidence type="ECO:0008006" key="4">
    <source>
        <dbReference type="Google" id="ProtNLM"/>
    </source>
</evidence>
<comment type="caution">
    <text evidence="2">The sequence shown here is derived from an EMBL/GenBank/DDBJ whole genome shotgun (WGS) entry which is preliminary data.</text>
</comment>
<dbReference type="STRING" id="61424.A0A2T9YN76"/>
<keyword evidence="1" id="KW-1133">Transmembrane helix</keyword>
<dbReference type="AlphaFoldDB" id="A0A2T9YN76"/>
<evidence type="ECO:0000313" key="3">
    <source>
        <dbReference type="Proteomes" id="UP000245699"/>
    </source>
</evidence>